<dbReference type="GO" id="GO:0003676">
    <property type="term" value="F:nucleic acid binding"/>
    <property type="evidence" value="ECO:0007669"/>
    <property type="project" value="InterPro"/>
</dbReference>
<reference evidence="2" key="1">
    <citation type="journal article" date="2014" name="Front. Microbiol.">
        <title>High frequency of phylogenetically diverse reductive dehalogenase-homologous genes in deep subseafloor sedimentary metagenomes.</title>
        <authorList>
            <person name="Kawai M."/>
            <person name="Futagami T."/>
            <person name="Toyoda A."/>
            <person name="Takaki Y."/>
            <person name="Nishi S."/>
            <person name="Hori S."/>
            <person name="Arai W."/>
            <person name="Tsubouchi T."/>
            <person name="Morono Y."/>
            <person name="Uchiyama I."/>
            <person name="Ito T."/>
            <person name="Fujiyama A."/>
            <person name="Inagaki F."/>
            <person name="Takami H."/>
        </authorList>
    </citation>
    <scope>NUCLEOTIDE SEQUENCE</scope>
    <source>
        <strain evidence="2">Expedition CK06-06</strain>
    </source>
</reference>
<evidence type="ECO:0000259" key="1">
    <source>
        <dbReference type="SMART" id="SM00474"/>
    </source>
</evidence>
<sequence>MLQRSGMVAFDAETTGINPRRDKLLGISAANNGQSAYFFPVGYPDWPGRLLADDSIPKIAHNAIFDRSVLKQHGIIIDNIIDTMIAAHLVGELALNLKGLSARWLSMKVTSYDELKKPMGQLTLDELCGYSGPHSIAAWLLWQELEPMLRRWGSYDIFHELEMPLVPVLSDMELNGAMIDAD</sequence>
<dbReference type="GO" id="GO:0008408">
    <property type="term" value="F:3'-5' exonuclease activity"/>
    <property type="evidence" value="ECO:0007669"/>
    <property type="project" value="InterPro"/>
</dbReference>
<dbReference type="PANTHER" id="PTHR10133:SF27">
    <property type="entry name" value="DNA POLYMERASE NU"/>
    <property type="match status" value="1"/>
</dbReference>
<proteinExistence type="predicted"/>
<feature type="domain" description="3'-5' exonuclease" evidence="1">
    <location>
        <begin position="1"/>
        <end position="150"/>
    </location>
</feature>
<dbReference type="EMBL" id="BARV01017879">
    <property type="protein sequence ID" value="GAI28345.1"/>
    <property type="molecule type" value="Genomic_DNA"/>
</dbReference>
<dbReference type="AlphaFoldDB" id="X1NNG5"/>
<dbReference type="CDD" id="cd06139">
    <property type="entry name" value="DNA_polA_I_Ecoli_like_exo"/>
    <property type="match status" value="1"/>
</dbReference>
<dbReference type="InterPro" id="IPR012337">
    <property type="entry name" value="RNaseH-like_sf"/>
</dbReference>
<dbReference type="SMART" id="SM00474">
    <property type="entry name" value="35EXOc"/>
    <property type="match status" value="1"/>
</dbReference>
<gene>
    <name evidence="2" type="ORF">S06H3_30368</name>
</gene>
<feature type="non-terminal residue" evidence="2">
    <location>
        <position position="182"/>
    </location>
</feature>
<organism evidence="2">
    <name type="scientific">marine sediment metagenome</name>
    <dbReference type="NCBI Taxonomy" id="412755"/>
    <lineage>
        <taxon>unclassified sequences</taxon>
        <taxon>metagenomes</taxon>
        <taxon>ecological metagenomes</taxon>
    </lineage>
</organism>
<dbReference type="SUPFAM" id="SSF53098">
    <property type="entry name" value="Ribonuclease H-like"/>
    <property type="match status" value="1"/>
</dbReference>
<evidence type="ECO:0000313" key="2">
    <source>
        <dbReference type="EMBL" id="GAI28345.1"/>
    </source>
</evidence>
<dbReference type="InterPro" id="IPR002298">
    <property type="entry name" value="DNA_polymerase_A"/>
</dbReference>
<dbReference type="Gene3D" id="3.30.420.10">
    <property type="entry name" value="Ribonuclease H-like superfamily/Ribonuclease H"/>
    <property type="match status" value="1"/>
</dbReference>
<dbReference type="InterPro" id="IPR002562">
    <property type="entry name" value="3'-5'_exonuclease_dom"/>
</dbReference>
<dbReference type="GO" id="GO:0006261">
    <property type="term" value="P:DNA-templated DNA replication"/>
    <property type="evidence" value="ECO:0007669"/>
    <property type="project" value="InterPro"/>
</dbReference>
<comment type="caution">
    <text evidence="2">The sequence shown here is derived from an EMBL/GenBank/DDBJ whole genome shotgun (WGS) entry which is preliminary data.</text>
</comment>
<dbReference type="GO" id="GO:0006302">
    <property type="term" value="P:double-strand break repair"/>
    <property type="evidence" value="ECO:0007669"/>
    <property type="project" value="TreeGrafter"/>
</dbReference>
<protein>
    <recommendedName>
        <fullName evidence="1">3'-5' exonuclease domain-containing protein</fullName>
    </recommendedName>
</protein>
<dbReference type="GO" id="GO:0003887">
    <property type="term" value="F:DNA-directed DNA polymerase activity"/>
    <property type="evidence" value="ECO:0007669"/>
    <property type="project" value="InterPro"/>
</dbReference>
<dbReference type="Pfam" id="PF01612">
    <property type="entry name" value="DNA_pol_A_exo1"/>
    <property type="match status" value="1"/>
</dbReference>
<dbReference type="InterPro" id="IPR036397">
    <property type="entry name" value="RNaseH_sf"/>
</dbReference>
<dbReference type="PANTHER" id="PTHR10133">
    <property type="entry name" value="DNA POLYMERASE I"/>
    <property type="match status" value="1"/>
</dbReference>
<accession>X1NNG5</accession>
<name>X1NNG5_9ZZZZ</name>